<evidence type="ECO:0000313" key="2">
    <source>
        <dbReference type="EMBL" id="AXB41431.1"/>
    </source>
</evidence>
<keyword evidence="3" id="KW-1185">Reference proteome</keyword>
<reference evidence="2 3" key="1">
    <citation type="submission" date="2016-04" db="EMBL/GenBank/DDBJ databases">
        <title>Complete genome sequence and analysis of deep-sea sediment isolate, Amycolatopsis sp. WP1.</title>
        <authorList>
            <person name="Wang H."/>
            <person name="Chen S."/>
            <person name="Wu Q."/>
        </authorList>
    </citation>
    <scope>NUCLEOTIDE SEQUENCE [LARGE SCALE GENOMIC DNA]</scope>
    <source>
        <strain evidence="2 3">WP1</strain>
    </source>
</reference>
<accession>A0A344L057</accession>
<dbReference type="InterPro" id="IPR029058">
    <property type="entry name" value="AB_hydrolase_fold"/>
</dbReference>
<dbReference type="Pfam" id="PF12697">
    <property type="entry name" value="Abhydrolase_6"/>
    <property type="match status" value="1"/>
</dbReference>
<organism evidence="2 3">
    <name type="scientific">Amycolatopsis albispora</name>
    <dbReference type="NCBI Taxonomy" id="1804986"/>
    <lineage>
        <taxon>Bacteria</taxon>
        <taxon>Bacillati</taxon>
        <taxon>Actinomycetota</taxon>
        <taxon>Actinomycetes</taxon>
        <taxon>Pseudonocardiales</taxon>
        <taxon>Pseudonocardiaceae</taxon>
        <taxon>Amycolatopsis</taxon>
    </lineage>
</organism>
<dbReference type="KEGG" id="aab:A4R43_01910"/>
<protein>
    <submittedName>
        <fullName evidence="2">Alpha/beta hydrolase</fullName>
    </submittedName>
</protein>
<keyword evidence="2" id="KW-0378">Hydrolase</keyword>
<dbReference type="Proteomes" id="UP000250434">
    <property type="component" value="Chromosome"/>
</dbReference>
<dbReference type="SUPFAM" id="SSF53474">
    <property type="entry name" value="alpha/beta-Hydrolases"/>
    <property type="match status" value="1"/>
</dbReference>
<feature type="domain" description="AB hydrolase-1" evidence="1">
    <location>
        <begin position="61"/>
        <end position="281"/>
    </location>
</feature>
<dbReference type="OrthoDB" id="5513277at2"/>
<dbReference type="Gene3D" id="3.40.50.1820">
    <property type="entry name" value="alpha/beta hydrolase"/>
    <property type="match status" value="1"/>
</dbReference>
<evidence type="ECO:0000313" key="3">
    <source>
        <dbReference type="Proteomes" id="UP000250434"/>
    </source>
</evidence>
<name>A0A344L057_9PSEU</name>
<dbReference type="GO" id="GO:0016787">
    <property type="term" value="F:hydrolase activity"/>
    <property type="evidence" value="ECO:0007669"/>
    <property type="project" value="UniProtKB-KW"/>
</dbReference>
<sequence>MAPSGKRRPASIYRTPAGREAITEWCTDRLANWPVTHERRVITAHGAPTHLVVAGGGESTVVVLPGTNFSAGAYLPLAAELASRCRVVVADLPGQPGLSSGDRMPAAGRLAWYGRWLTDVVAQFAAGPVTVVGHSLGAAITLAADSGHVRHQVLVSPGGLVRLRITPAVLLASVAWLVRRSPGSSARLLRLMHSHHHHVPRPELVEWMTLVARHVRSSTDPGHATIARHDVARTVAVGDADVFLPRHRLAPAAREALGARLEIVDSAGHLVVDEHPALVAELATGAG</sequence>
<gene>
    <name evidence="2" type="ORF">A4R43_01910</name>
</gene>
<evidence type="ECO:0000259" key="1">
    <source>
        <dbReference type="Pfam" id="PF12697"/>
    </source>
</evidence>
<dbReference type="EMBL" id="CP015163">
    <property type="protein sequence ID" value="AXB41431.1"/>
    <property type="molecule type" value="Genomic_DNA"/>
</dbReference>
<proteinExistence type="predicted"/>
<dbReference type="InterPro" id="IPR000073">
    <property type="entry name" value="AB_hydrolase_1"/>
</dbReference>
<dbReference type="AlphaFoldDB" id="A0A344L057"/>